<accession>A0A2L0X2T7</accession>
<sequence>MMGFLERLMGRHSGGHHGGGSEHGRRGGHHDGGGSYGYGNPLPPQSPAGVHCPNCGTVSAQGARFCQQCGSSLAPAPCSRCGTLLPRDAKFCGSCGNAAK</sequence>
<feature type="region of interest" description="Disordered" evidence="1">
    <location>
        <begin position="1"/>
        <end position="42"/>
    </location>
</feature>
<protein>
    <submittedName>
        <fullName evidence="2">Zinc ribbon domain-containing protein</fullName>
    </submittedName>
</protein>
<gene>
    <name evidence="2" type="ORF">DDF84_023020</name>
</gene>
<feature type="compositionally biased region" description="Basic and acidic residues" evidence="1">
    <location>
        <begin position="19"/>
        <end position="32"/>
    </location>
</feature>
<evidence type="ECO:0000313" key="3">
    <source>
        <dbReference type="Proteomes" id="UP000253772"/>
    </source>
</evidence>
<dbReference type="Pfam" id="PF12773">
    <property type="entry name" value="DZR"/>
    <property type="match status" value="1"/>
</dbReference>
<organism evidence="2 3">
    <name type="scientific">Cupriavidus metallidurans</name>
    <dbReference type="NCBI Taxonomy" id="119219"/>
    <lineage>
        <taxon>Bacteria</taxon>
        <taxon>Pseudomonadati</taxon>
        <taxon>Pseudomonadota</taxon>
        <taxon>Betaproteobacteria</taxon>
        <taxon>Burkholderiales</taxon>
        <taxon>Burkholderiaceae</taxon>
        <taxon>Cupriavidus</taxon>
    </lineage>
</organism>
<dbReference type="InterPro" id="IPR025874">
    <property type="entry name" value="DZR"/>
</dbReference>
<dbReference type="RefSeq" id="WP_008650724.1">
    <property type="nucleotide sequence ID" value="NZ_CP026544.1"/>
</dbReference>
<dbReference type="GeneID" id="92822879"/>
<dbReference type="OMA" id="GCRASIA"/>
<dbReference type="EMBL" id="CP037901">
    <property type="protein sequence ID" value="QBP12577.1"/>
    <property type="molecule type" value="Genomic_DNA"/>
</dbReference>
<name>A0A2L0X2T7_9BURK</name>
<reference evidence="2 3" key="1">
    <citation type="submission" date="2019-03" db="EMBL/GenBank/DDBJ databases">
        <title>Comparative insights into the high quality Complete genome sequence of highly metal resistant Cupriavidus metallidurans strain BS1 isolated from a gold-copper mine.</title>
        <authorList>
            <person name="Mazhar H.S."/>
            <person name="Rensing C."/>
        </authorList>
    </citation>
    <scope>NUCLEOTIDE SEQUENCE [LARGE SCALE GENOMIC DNA]</scope>
    <source>
        <strain evidence="2 3">BS1</strain>
    </source>
</reference>
<evidence type="ECO:0000313" key="2">
    <source>
        <dbReference type="EMBL" id="QBP12577.1"/>
    </source>
</evidence>
<dbReference type="AlphaFoldDB" id="A0A2L0X2T7"/>
<dbReference type="OrthoDB" id="1178869at2"/>
<dbReference type="Proteomes" id="UP000253772">
    <property type="component" value="Chromosome c2"/>
</dbReference>
<evidence type="ECO:0000256" key="1">
    <source>
        <dbReference type="SAM" id="MobiDB-lite"/>
    </source>
</evidence>
<proteinExistence type="predicted"/>